<reference evidence="2" key="4">
    <citation type="submission" date="2024-05" db="EMBL/GenBank/DDBJ databases">
        <authorList>
            <person name="Sun Q."/>
            <person name="Zhou Y."/>
        </authorList>
    </citation>
    <scope>NUCLEOTIDE SEQUENCE</scope>
    <source>
        <strain evidence="2">CGMCC 1.11013</strain>
    </source>
</reference>
<dbReference type="Proteomes" id="UP000027439">
    <property type="component" value="Unassembled WGS sequence"/>
</dbReference>
<dbReference type="CDD" id="cd20492">
    <property type="entry name" value="cupin_HQDO_large_C"/>
    <property type="match status" value="1"/>
</dbReference>
<organism evidence="3 4">
    <name type="scientific">Caballeronia grimmiae</name>
    <dbReference type="NCBI Taxonomy" id="1071679"/>
    <lineage>
        <taxon>Bacteria</taxon>
        <taxon>Pseudomonadati</taxon>
        <taxon>Pseudomonadota</taxon>
        <taxon>Betaproteobacteria</taxon>
        <taxon>Burkholderiales</taxon>
        <taxon>Burkholderiaceae</taxon>
        <taxon>Caballeronia</taxon>
    </lineage>
</organism>
<feature type="domain" description="Hydroquinone 1,2-dioxygenase large subunit N-terminal" evidence="1">
    <location>
        <begin position="20"/>
        <end position="170"/>
    </location>
</feature>
<dbReference type="OrthoDB" id="5170066at2"/>
<keyword evidence="5" id="KW-1185">Reference proteome</keyword>
<name>A0A069P5S1_9BURK</name>
<dbReference type="EMBL" id="BMEG01000004">
    <property type="protein sequence ID" value="GGD73464.1"/>
    <property type="molecule type" value="Genomic_DNA"/>
</dbReference>
<gene>
    <name evidence="3" type="ORF">BG57_31265</name>
    <name evidence="2" type="ORF">GCM10010985_29870</name>
</gene>
<dbReference type="InterPro" id="IPR040908">
    <property type="entry name" value="PnpCD_PnpD_N"/>
</dbReference>
<dbReference type="Pfam" id="PF18191">
    <property type="entry name" value="PnpCD_PnpD_N"/>
    <property type="match status" value="1"/>
</dbReference>
<accession>A0A069P5S1</accession>
<dbReference type="Proteomes" id="UP000597138">
    <property type="component" value="Unassembled WGS sequence"/>
</dbReference>
<dbReference type="STRING" id="1071679.BG57_31265"/>
<reference evidence="5" key="3">
    <citation type="journal article" date="2019" name="Int. J. Syst. Evol. Microbiol.">
        <title>The Global Catalogue of Microorganisms (GCM) 10K type strain sequencing project: providing services to taxonomists for standard genome sequencing and annotation.</title>
        <authorList>
            <consortium name="The Broad Institute Genomics Platform"/>
            <consortium name="The Broad Institute Genome Sequencing Center for Infectious Disease"/>
            <person name="Wu L."/>
            <person name="Ma J."/>
        </authorList>
    </citation>
    <scope>NUCLEOTIDE SEQUENCE [LARGE SCALE GENOMIC DNA]</scope>
    <source>
        <strain evidence="5">CGMCC 1.11013</strain>
    </source>
</reference>
<sequence>MASLETFDQPVDFAAHTVRASEPDAVTGYRRFTLGAFEFMRDEYFVKINWPAKGQTRTHAVPADAFLRAMMRDVAWGFFYGWVNFDHVFGTRNHYGKVDVYAGSFNGIMKDAGVDYSETFETPTIMATFKAILHDWTNEGFDPFAAPEETGTAFGRKHGDNDAAIERTRIATRRMPGLEGDSPLRDDLPVNRAFADVPQDEPEVHVEPGFEGQLHAFSLFKYLSRSDVTWNPSVTSVCGPSLFCPTTEEYILPVFHGNDRVEWFLQLSDEIVWDIGDKNTGAPRARITMRAGDICAMPADIRHQGYSTKRSMLLVWENATPNLPKRYETGELKPYPVDF</sequence>
<keyword evidence="3" id="KW-0560">Oxidoreductase</keyword>
<dbReference type="Gene3D" id="2.60.120.10">
    <property type="entry name" value="Jelly Rolls"/>
    <property type="match status" value="1"/>
</dbReference>
<evidence type="ECO:0000313" key="3">
    <source>
        <dbReference type="EMBL" id="KDR35234.1"/>
    </source>
</evidence>
<dbReference type="InterPro" id="IPR014710">
    <property type="entry name" value="RmlC-like_jellyroll"/>
</dbReference>
<protein>
    <submittedName>
        <fullName evidence="3">Hydroxyquinol 1,2-dioxygenase</fullName>
    </submittedName>
</protein>
<dbReference type="AlphaFoldDB" id="A0A069P5S1"/>
<comment type="caution">
    <text evidence="3">The sequence shown here is derived from an EMBL/GenBank/DDBJ whole genome shotgun (WGS) entry which is preliminary data.</text>
</comment>
<evidence type="ECO:0000313" key="4">
    <source>
        <dbReference type="Proteomes" id="UP000027439"/>
    </source>
</evidence>
<dbReference type="eggNOG" id="ENOG502Z8WU">
    <property type="taxonomic scope" value="Bacteria"/>
</dbReference>
<reference evidence="2" key="1">
    <citation type="journal article" date="2014" name="Int. J. Syst. Evol. Microbiol.">
        <title>Complete genome of a new Firmicutes species belonging to the dominant human colonic microbiota ('Ruminococcus bicirculans') reveals two chromosomes and a selective capacity to utilize plant glucans.</title>
        <authorList>
            <consortium name="NISC Comparative Sequencing Program"/>
            <person name="Wegmann U."/>
            <person name="Louis P."/>
            <person name="Goesmann A."/>
            <person name="Henrissat B."/>
            <person name="Duncan S.H."/>
            <person name="Flint H.J."/>
        </authorList>
    </citation>
    <scope>NUCLEOTIDE SEQUENCE</scope>
    <source>
        <strain evidence="2">CGMCC 1.11013</strain>
    </source>
</reference>
<proteinExistence type="predicted"/>
<evidence type="ECO:0000313" key="2">
    <source>
        <dbReference type="EMBL" id="GGD73464.1"/>
    </source>
</evidence>
<dbReference type="GO" id="GO:0051213">
    <property type="term" value="F:dioxygenase activity"/>
    <property type="evidence" value="ECO:0007669"/>
    <property type="project" value="UniProtKB-KW"/>
</dbReference>
<dbReference type="RefSeq" id="WP_035963190.1">
    <property type="nucleotide sequence ID" value="NZ_BMEG01000004.1"/>
</dbReference>
<evidence type="ECO:0000259" key="1">
    <source>
        <dbReference type="Pfam" id="PF18191"/>
    </source>
</evidence>
<dbReference type="EMBL" id="JFHE01000008">
    <property type="protein sequence ID" value="KDR35234.1"/>
    <property type="molecule type" value="Genomic_DNA"/>
</dbReference>
<evidence type="ECO:0000313" key="5">
    <source>
        <dbReference type="Proteomes" id="UP000597138"/>
    </source>
</evidence>
<reference evidence="3 4" key="2">
    <citation type="submission" date="2014-03" db="EMBL/GenBank/DDBJ databases">
        <title>Draft Genome Sequences of Four Burkholderia Strains.</title>
        <authorList>
            <person name="Liu X.Y."/>
            <person name="Li C.X."/>
            <person name="Xu J.H."/>
        </authorList>
    </citation>
    <scope>NUCLEOTIDE SEQUENCE [LARGE SCALE GENOMIC DNA]</scope>
    <source>
        <strain evidence="3 4">R27</strain>
    </source>
</reference>
<dbReference type="SUPFAM" id="SSF51182">
    <property type="entry name" value="RmlC-like cupins"/>
    <property type="match status" value="1"/>
</dbReference>
<keyword evidence="3" id="KW-0223">Dioxygenase</keyword>
<dbReference type="InterPro" id="IPR011051">
    <property type="entry name" value="RmlC_Cupin_sf"/>
</dbReference>